<protein>
    <submittedName>
        <fullName evidence="1">Uncharacterized protein</fullName>
    </submittedName>
</protein>
<reference evidence="1 2" key="1">
    <citation type="submission" date="2016-10" db="EMBL/GenBank/DDBJ databases">
        <title>Complete genome sequences of three Cupriavidus strains isolated from various Malaysian environments.</title>
        <authorList>
            <person name="Abdullah A.A.-A."/>
            <person name="Shafie N.A.H."/>
            <person name="Lau N.S."/>
        </authorList>
    </citation>
    <scope>NUCLEOTIDE SEQUENCE [LARGE SCALE GENOMIC DNA]</scope>
    <source>
        <strain evidence="1 2">USMAA1020</strain>
    </source>
</reference>
<dbReference type="InterPro" id="IPR046724">
    <property type="entry name" value="DUF6616"/>
</dbReference>
<proteinExistence type="predicted"/>
<dbReference type="Proteomes" id="UP000177515">
    <property type="component" value="Chromosome 2"/>
</dbReference>
<organism evidence="1 2">
    <name type="scientific">Cupriavidus malaysiensis</name>
    <dbReference type="NCBI Taxonomy" id="367825"/>
    <lineage>
        <taxon>Bacteria</taxon>
        <taxon>Pseudomonadati</taxon>
        <taxon>Pseudomonadota</taxon>
        <taxon>Betaproteobacteria</taxon>
        <taxon>Burkholderiales</taxon>
        <taxon>Burkholderiaceae</taxon>
        <taxon>Cupriavidus</taxon>
    </lineage>
</organism>
<gene>
    <name evidence="1" type="ORF">BKK80_22525</name>
</gene>
<sequence>MTTSGHHYLVELYTPKPAWRTLAPEQRERFLAGIAQGMQGLGALGIEILSLGRADAGVERAAGHRYLGIWRCADAAARDALLAGIEASGWYGYFEHVNAAGGGGGLASHLAELAGD</sequence>
<evidence type="ECO:0000313" key="1">
    <source>
        <dbReference type="EMBL" id="AOZ08703.1"/>
    </source>
</evidence>
<evidence type="ECO:0000313" key="2">
    <source>
        <dbReference type="Proteomes" id="UP000177515"/>
    </source>
</evidence>
<name>A0ABN4TNY1_9BURK</name>
<dbReference type="Pfam" id="PF20321">
    <property type="entry name" value="DUF6616"/>
    <property type="match status" value="1"/>
</dbReference>
<accession>A0ABN4TNY1</accession>
<keyword evidence="2" id="KW-1185">Reference proteome</keyword>
<dbReference type="EMBL" id="CP017755">
    <property type="protein sequence ID" value="AOZ08703.1"/>
    <property type="molecule type" value="Genomic_DNA"/>
</dbReference>
<dbReference type="RefSeq" id="WP_071016901.1">
    <property type="nucleotide sequence ID" value="NZ_CP017755.1"/>
</dbReference>